<gene>
    <name evidence="7" type="ORF">B5C34_13055</name>
</gene>
<comment type="cofactor">
    <cofactor evidence="1">
        <name>Ca(2+)</name>
        <dbReference type="ChEBI" id="CHEBI:29108"/>
    </cofactor>
</comment>
<dbReference type="Pfam" id="PF08548">
    <property type="entry name" value="Peptidase_M10_C"/>
    <property type="match status" value="1"/>
</dbReference>
<dbReference type="InterPro" id="IPR050557">
    <property type="entry name" value="RTX_toxin/Mannuronan_C5-epim"/>
</dbReference>
<dbReference type="GO" id="GO:0008237">
    <property type="term" value="F:metallopeptidase activity"/>
    <property type="evidence" value="ECO:0007669"/>
    <property type="project" value="InterPro"/>
</dbReference>
<comment type="caution">
    <text evidence="7">The sequence shown here is derived from an EMBL/GenBank/DDBJ whole genome shotgun (WGS) entry which is preliminary data.</text>
</comment>
<evidence type="ECO:0000256" key="3">
    <source>
        <dbReference type="ARBA" id="ARBA00022525"/>
    </source>
</evidence>
<dbReference type="RefSeq" id="WP_088712995.1">
    <property type="nucleotide sequence ID" value="NZ_NFZT01000001.1"/>
</dbReference>
<feature type="compositionally biased region" description="Acidic residues" evidence="5">
    <location>
        <begin position="654"/>
        <end position="663"/>
    </location>
</feature>
<evidence type="ECO:0000256" key="5">
    <source>
        <dbReference type="SAM" id="MobiDB-lite"/>
    </source>
</evidence>
<dbReference type="EMBL" id="NFZT01000001">
    <property type="protein sequence ID" value="OWV34295.1"/>
    <property type="molecule type" value="Genomic_DNA"/>
</dbReference>
<feature type="compositionally biased region" description="Low complexity" evidence="5">
    <location>
        <begin position="664"/>
        <end position="673"/>
    </location>
</feature>
<feature type="region of interest" description="Disordered" evidence="5">
    <location>
        <begin position="642"/>
        <end position="733"/>
    </location>
</feature>
<name>A0A219B7F4_9SPHN</name>
<dbReference type="Gene3D" id="2.60.120.380">
    <property type="match status" value="2"/>
</dbReference>
<evidence type="ECO:0000256" key="1">
    <source>
        <dbReference type="ARBA" id="ARBA00001913"/>
    </source>
</evidence>
<dbReference type="PANTHER" id="PTHR38340:SF1">
    <property type="entry name" value="S-LAYER PROTEIN"/>
    <property type="match status" value="1"/>
</dbReference>
<dbReference type="SUPFAM" id="SSF55486">
    <property type="entry name" value="Metalloproteases ('zincins'), catalytic domain"/>
    <property type="match status" value="1"/>
</dbReference>
<protein>
    <recommendedName>
        <fullName evidence="6">Peptidase M10 serralysin C-terminal domain-containing protein</fullName>
    </recommendedName>
</protein>
<dbReference type="InterPro" id="IPR001343">
    <property type="entry name" value="Hemolysn_Ca-bd"/>
</dbReference>
<keyword evidence="8" id="KW-1185">Reference proteome</keyword>
<reference evidence="8" key="1">
    <citation type="submission" date="2017-05" db="EMBL/GenBank/DDBJ databases">
        <authorList>
            <person name="Lin X."/>
        </authorList>
    </citation>
    <scope>NUCLEOTIDE SEQUENCE [LARGE SCALE GENOMIC DNA]</scope>
    <source>
        <strain evidence="8">JLT2012</strain>
    </source>
</reference>
<dbReference type="Gene3D" id="2.150.10.10">
    <property type="entry name" value="Serralysin-like metalloprotease, C-terminal"/>
    <property type="match status" value="3"/>
</dbReference>
<sequence length="858" mass="90366">MGADHYSAYIEDFNFTHGSCACVACDSKELVARASDSASSPVDANDAIAAAYSPIAIDRDGAFASELGDDDSGVEFVEIDLVAGVTYSFSHRDVGEDGIEDPFLYLLDDAFNIITTDDDGGLGRTAQITFTPDTSGTYTLGATTWYWAFDIRDGAGNPIDDFGDYEISIWVDDAEEIGDTIETATEIGVGTSYGYIETQGDIDMYEIDLSAGQVYSFTVAGGVAGADDFDLEPGEVVASLNLYNASGTLLASGLNYESSVGYYADSDQTVYLEVAPYLPDQLPQTGGYTVDVTERALEDLDPLDTIDWESAANVPFVDVDGVPTAYVYFGDSDENFDQTGDDGGPMVTIDWNSYEKQQVMQALEEFEKILNVNYEITTDVEQATFRLLKTESEEYGAYFYPQDPAYGDEAGVGVFNVLSGGWSFDQQQSLEKGGFAFAVILHEFGHAHGLSHPHDTGGGSEIMPGVATNSDLGVFDLNQGVYTVMSYNDAWQTHPDGPTPYTGATIDEGWSATLSAFDIAQLQIRYGVHDLNTGDTVYELNDEWEDNQYETIWDTGGVDAISYDGSEDAQIDLLAATLDYTPTGGGVVSFVDGIWGGFTIANGVVIENAYGSHGDDTLLGNAADNILDGGNGSDVLFGREGDDTLIGGNHDDTLDGGDGDDMLDAGNGNDTLVGGDGDDVLDASHGNDTLEGGAGDDELDGGTGNDTLDGGDGDDELIGDHGNDVLTGGAGDDLLDGGTGNDVINGGAGSDTMYGGWGKDTYVFTEADGSVDTVNDLDKWGGSTVFDLSGIDAIEGTAANDGFSFVGDTAFSGTAGELRGYNDNGGFVLEGDVDGDGLADFTIVNEAGNLQTVDILFG</sequence>
<dbReference type="Gene3D" id="3.40.390.10">
    <property type="entry name" value="Collagenase (Catalytic Domain)"/>
    <property type="match status" value="1"/>
</dbReference>
<evidence type="ECO:0000313" key="8">
    <source>
        <dbReference type="Proteomes" id="UP000198462"/>
    </source>
</evidence>
<evidence type="ECO:0000256" key="4">
    <source>
        <dbReference type="ARBA" id="ARBA00022737"/>
    </source>
</evidence>
<dbReference type="PRINTS" id="PR00313">
    <property type="entry name" value="CABNDNGRPT"/>
</dbReference>
<evidence type="ECO:0000259" key="6">
    <source>
        <dbReference type="Pfam" id="PF08548"/>
    </source>
</evidence>
<organism evidence="7 8">
    <name type="scientific">Pacificimonas flava</name>
    <dbReference type="NCBI Taxonomy" id="1234595"/>
    <lineage>
        <taxon>Bacteria</taxon>
        <taxon>Pseudomonadati</taxon>
        <taxon>Pseudomonadota</taxon>
        <taxon>Alphaproteobacteria</taxon>
        <taxon>Sphingomonadales</taxon>
        <taxon>Sphingosinicellaceae</taxon>
        <taxon>Pacificimonas</taxon>
    </lineage>
</organism>
<evidence type="ECO:0000256" key="2">
    <source>
        <dbReference type="ARBA" id="ARBA00004613"/>
    </source>
</evidence>
<dbReference type="GO" id="GO:0005509">
    <property type="term" value="F:calcium ion binding"/>
    <property type="evidence" value="ECO:0007669"/>
    <property type="project" value="InterPro"/>
</dbReference>
<comment type="subcellular location">
    <subcellularLocation>
        <location evidence="2">Secreted</location>
    </subcellularLocation>
</comment>
<dbReference type="Proteomes" id="UP000198462">
    <property type="component" value="Unassembled WGS sequence"/>
</dbReference>
<dbReference type="InterPro" id="IPR024079">
    <property type="entry name" value="MetalloPept_cat_dom_sf"/>
</dbReference>
<dbReference type="PROSITE" id="PS00330">
    <property type="entry name" value="HEMOLYSIN_CALCIUM"/>
    <property type="match status" value="2"/>
</dbReference>
<dbReference type="Pfam" id="PF00353">
    <property type="entry name" value="HemolysinCabind"/>
    <property type="match status" value="3"/>
</dbReference>
<dbReference type="PANTHER" id="PTHR38340">
    <property type="entry name" value="S-LAYER PROTEIN"/>
    <property type="match status" value="1"/>
</dbReference>
<dbReference type="InterPro" id="IPR018511">
    <property type="entry name" value="Hemolysin-typ_Ca-bd_CS"/>
</dbReference>
<dbReference type="SUPFAM" id="SSF51120">
    <property type="entry name" value="beta-Roll"/>
    <property type="match status" value="3"/>
</dbReference>
<dbReference type="InterPro" id="IPR013858">
    <property type="entry name" value="Peptidase_M10B_C"/>
</dbReference>
<evidence type="ECO:0000313" key="7">
    <source>
        <dbReference type="EMBL" id="OWV34295.1"/>
    </source>
</evidence>
<accession>A0A219B7F4</accession>
<dbReference type="AlphaFoldDB" id="A0A219B7F4"/>
<keyword evidence="4" id="KW-0677">Repeat</keyword>
<dbReference type="GO" id="GO:0005615">
    <property type="term" value="C:extracellular space"/>
    <property type="evidence" value="ECO:0007669"/>
    <property type="project" value="InterPro"/>
</dbReference>
<proteinExistence type="predicted"/>
<keyword evidence="3" id="KW-0964">Secreted</keyword>
<dbReference type="InterPro" id="IPR011049">
    <property type="entry name" value="Serralysin-like_metalloprot_C"/>
</dbReference>
<feature type="domain" description="Peptidase M10 serralysin C-terminal" evidence="6">
    <location>
        <begin position="533"/>
        <end position="846"/>
    </location>
</feature>